<evidence type="ECO:0000313" key="2">
    <source>
        <dbReference type="Proteomes" id="UP000249547"/>
    </source>
</evidence>
<keyword evidence="2" id="KW-1185">Reference proteome</keyword>
<protein>
    <submittedName>
        <fullName evidence="1">Uncharacterized protein</fullName>
    </submittedName>
</protein>
<gene>
    <name evidence="1" type="ORF">LX64_00137</name>
</gene>
<sequence length="68" mass="7994">MLKRIVYKTHLARLHIHLYMHFGSLPRFIKNAGNVTGLEIIVVVIFITYENEKGPAYFIKRDLFVISF</sequence>
<organism evidence="1 2">
    <name type="scientific">Chitinophaga skermanii</name>
    <dbReference type="NCBI Taxonomy" id="331697"/>
    <lineage>
        <taxon>Bacteria</taxon>
        <taxon>Pseudomonadati</taxon>
        <taxon>Bacteroidota</taxon>
        <taxon>Chitinophagia</taxon>
        <taxon>Chitinophagales</taxon>
        <taxon>Chitinophagaceae</taxon>
        <taxon>Chitinophaga</taxon>
    </lineage>
</organism>
<comment type="caution">
    <text evidence="1">The sequence shown here is derived from an EMBL/GenBank/DDBJ whole genome shotgun (WGS) entry which is preliminary data.</text>
</comment>
<proteinExistence type="predicted"/>
<reference evidence="1 2" key="1">
    <citation type="submission" date="2018-06" db="EMBL/GenBank/DDBJ databases">
        <title>Genomic Encyclopedia of Archaeal and Bacterial Type Strains, Phase II (KMG-II): from individual species to whole genera.</title>
        <authorList>
            <person name="Goeker M."/>
        </authorList>
    </citation>
    <scope>NUCLEOTIDE SEQUENCE [LARGE SCALE GENOMIC DNA]</scope>
    <source>
        <strain evidence="1 2">DSM 23857</strain>
    </source>
</reference>
<name>A0A327R430_9BACT</name>
<dbReference type="Proteomes" id="UP000249547">
    <property type="component" value="Unassembled WGS sequence"/>
</dbReference>
<evidence type="ECO:0000313" key="1">
    <source>
        <dbReference type="EMBL" id="RAJ10534.1"/>
    </source>
</evidence>
<dbReference type="EMBL" id="QLLL01000001">
    <property type="protein sequence ID" value="RAJ10534.1"/>
    <property type="molecule type" value="Genomic_DNA"/>
</dbReference>
<dbReference type="AlphaFoldDB" id="A0A327R430"/>
<accession>A0A327R430</accession>